<dbReference type="InterPro" id="IPR055342">
    <property type="entry name" value="MreC_beta-barrel_core"/>
</dbReference>
<dbReference type="Proteomes" id="UP000824078">
    <property type="component" value="Unassembled WGS sequence"/>
</dbReference>
<evidence type="ECO:0000259" key="8">
    <source>
        <dbReference type="Pfam" id="PF04085"/>
    </source>
</evidence>
<dbReference type="PANTHER" id="PTHR34138">
    <property type="entry name" value="CELL SHAPE-DETERMINING PROTEIN MREC"/>
    <property type="match status" value="1"/>
</dbReference>
<keyword evidence="6" id="KW-0175">Coiled coil</keyword>
<name>A0A9D1HVY6_9ACTN</name>
<reference evidence="9" key="2">
    <citation type="journal article" date="2021" name="PeerJ">
        <title>Extensive microbial diversity within the chicken gut microbiome revealed by metagenomics and culture.</title>
        <authorList>
            <person name="Gilroy R."/>
            <person name="Ravi A."/>
            <person name="Getino M."/>
            <person name="Pursley I."/>
            <person name="Horton D.L."/>
            <person name="Alikhan N.F."/>
            <person name="Baker D."/>
            <person name="Gharbi K."/>
            <person name="Hall N."/>
            <person name="Watson M."/>
            <person name="Adriaenssens E.M."/>
            <person name="Foster-Nyarko E."/>
            <person name="Jarju S."/>
            <person name="Secka A."/>
            <person name="Antonio M."/>
            <person name="Oren A."/>
            <person name="Chaudhuri R.R."/>
            <person name="La Ragione R."/>
            <person name="Hildebrand F."/>
            <person name="Pallen M.J."/>
        </authorList>
    </citation>
    <scope>NUCLEOTIDE SEQUENCE</scope>
    <source>
        <strain evidence="9">ChiHjej12B11-29160</strain>
    </source>
</reference>
<evidence type="ECO:0000256" key="5">
    <source>
        <dbReference type="PIRNR" id="PIRNR038471"/>
    </source>
</evidence>
<dbReference type="GO" id="GO:0008360">
    <property type="term" value="P:regulation of cell shape"/>
    <property type="evidence" value="ECO:0007669"/>
    <property type="project" value="UniProtKB-KW"/>
</dbReference>
<feature type="coiled-coil region" evidence="6">
    <location>
        <begin position="81"/>
        <end position="125"/>
    </location>
</feature>
<evidence type="ECO:0000313" key="10">
    <source>
        <dbReference type="Proteomes" id="UP000824078"/>
    </source>
</evidence>
<dbReference type="Gene3D" id="2.40.10.340">
    <property type="entry name" value="Rod shape-determining protein MreC, domain 1"/>
    <property type="match status" value="1"/>
</dbReference>
<feature type="compositionally biased region" description="Polar residues" evidence="7">
    <location>
        <begin position="307"/>
        <end position="318"/>
    </location>
</feature>
<evidence type="ECO:0000313" key="9">
    <source>
        <dbReference type="EMBL" id="HIU23746.1"/>
    </source>
</evidence>
<protein>
    <recommendedName>
        <fullName evidence="2 5">Cell shape-determining protein MreC</fullName>
    </recommendedName>
    <alternativeName>
        <fullName evidence="4 5">Cell shape protein MreC</fullName>
    </alternativeName>
</protein>
<dbReference type="EMBL" id="DVMQ01000007">
    <property type="protein sequence ID" value="HIU23746.1"/>
    <property type="molecule type" value="Genomic_DNA"/>
</dbReference>
<organism evidence="9 10">
    <name type="scientific">Candidatus Coprovicinus avistercoris</name>
    <dbReference type="NCBI Taxonomy" id="2840754"/>
    <lineage>
        <taxon>Bacteria</taxon>
        <taxon>Bacillati</taxon>
        <taxon>Actinomycetota</taxon>
        <taxon>Coriobacteriia</taxon>
        <taxon>Coriobacteriales</taxon>
        <taxon>Coriobacteriaceae</taxon>
        <taxon>Coriobacteriaceae incertae sedis</taxon>
        <taxon>Candidatus Coprovicinus</taxon>
    </lineage>
</organism>
<feature type="domain" description="Rod shape-determining protein MreC beta-barrel core" evidence="8">
    <location>
        <begin position="134"/>
        <end position="279"/>
    </location>
</feature>
<evidence type="ECO:0000256" key="2">
    <source>
        <dbReference type="ARBA" id="ARBA00013855"/>
    </source>
</evidence>
<keyword evidence="3 5" id="KW-0133">Cell shape</keyword>
<evidence type="ECO:0000256" key="7">
    <source>
        <dbReference type="SAM" id="MobiDB-lite"/>
    </source>
</evidence>
<dbReference type="InterPro" id="IPR042175">
    <property type="entry name" value="Cell/Rod_MreC_2"/>
</dbReference>
<evidence type="ECO:0000256" key="3">
    <source>
        <dbReference type="ARBA" id="ARBA00022960"/>
    </source>
</evidence>
<feature type="compositionally biased region" description="Acidic residues" evidence="7">
    <location>
        <begin position="319"/>
        <end position="332"/>
    </location>
</feature>
<dbReference type="AlphaFoldDB" id="A0A9D1HVY6"/>
<dbReference type="NCBIfam" id="TIGR00219">
    <property type="entry name" value="mreC"/>
    <property type="match status" value="1"/>
</dbReference>
<dbReference type="Gene3D" id="2.40.10.350">
    <property type="entry name" value="Rod shape-determining protein MreC, domain 2"/>
    <property type="match status" value="1"/>
</dbReference>
<dbReference type="Pfam" id="PF04085">
    <property type="entry name" value="MreC"/>
    <property type="match status" value="1"/>
</dbReference>
<dbReference type="GO" id="GO:0005886">
    <property type="term" value="C:plasma membrane"/>
    <property type="evidence" value="ECO:0007669"/>
    <property type="project" value="TreeGrafter"/>
</dbReference>
<comment type="similarity">
    <text evidence="1 5">Belongs to the MreC family.</text>
</comment>
<accession>A0A9D1HVY6</accession>
<evidence type="ECO:0000256" key="6">
    <source>
        <dbReference type="SAM" id="Coils"/>
    </source>
</evidence>
<evidence type="ECO:0000256" key="4">
    <source>
        <dbReference type="ARBA" id="ARBA00032089"/>
    </source>
</evidence>
<feature type="region of interest" description="Disordered" evidence="7">
    <location>
        <begin position="284"/>
        <end position="332"/>
    </location>
</feature>
<sequence length="332" mass="34736">MPRFSTGVSRRTQQSNGKGTRLAVILCVVSLTLFTLSCREAGSGPITTVRGAVTVVTMPVRYLGALISTPFSSLGNVFANLTADQETLSELRAENEELTSRNAQLEEAEQTAERLQDLLDLQSTYNLESTAANVIASSTDSWSSTVTIDKGTTSGLAVGMPVCDSSGVIGQISECGATSSVVRLITDEGSSVSAMIQSSRAQGMLEGSADGTLRLSLVRTDQTVEVGDLVVTSGLGGVYPKGLPLGRVTNIERTSGSLYYSITVRSLSSTDSFEEVIVITSLTQSQQATSDDYAEADAQDTADQTTGSGTDTQNNSDNASDESDGQTDSSEG</sequence>
<dbReference type="InterPro" id="IPR042177">
    <property type="entry name" value="Cell/Rod_1"/>
</dbReference>
<dbReference type="PANTHER" id="PTHR34138:SF1">
    <property type="entry name" value="CELL SHAPE-DETERMINING PROTEIN MREC"/>
    <property type="match status" value="1"/>
</dbReference>
<dbReference type="InterPro" id="IPR007221">
    <property type="entry name" value="MreC"/>
</dbReference>
<comment type="function">
    <text evidence="5">Involved in formation and maintenance of cell shape.</text>
</comment>
<comment type="caution">
    <text evidence="9">The sequence shown here is derived from an EMBL/GenBank/DDBJ whole genome shotgun (WGS) entry which is preliminary data.</text>
</comment>
<proteinExistence type="inferred from homology"/>
<gene>
    <name evidence="9" type="primary">mreC</name>
    <name evidence="9" type="ORF">IAD17_02330</name>
</gene>
<evidence type="ECO:0000256" key="1">
    <source>
        <dbReference type="ARBA" id="ARBA00009369"/>
    </source>
</evidence>
<dbReference type="PIRSF" id="PIRSF038471">
    <property type="entry name" value="MreC"/>
    <property type="match status" value="1"/>
</dbReference>
<reference evidence="9" key="1">
    <citation type="submission" date="2020-10" db="EMBL/GenBank/DDBJ databases">
        <authorList>
            <person name="Gilroy R."/>
        </authorList>
    </citation>
    <scope>NUCLEOTIDE SEQUENCE</scope>
    <source>
        <strain evidence="9">ChiHjej12B11-29160</strain>
    </source>
</reference>